<feature type="compositionally biased region" description="Acidic residues" evidence="11">
    <location>
        <begin position="82"/>
        <end position="100"/>
    </location>
</feature>
<evidence type="ECO:0000256" key="10">
    <source>
        <dbReference type="RuleBase" id="RU368028"/>
    </source>
</evidence>
<dbReference type="GO" id="GO:0110032">
    <property type="term" value="P:positive regulation of G2/MI transition of meiotic cell cycle"/>
    <property type="evidence" value="ECO:0007669"/>
    <property type="project" value="TreeGrafter"/>
</dbReference>
<feature type="compositionally biased region" description="Polar residues" evidence="11">
    <location>
        <begin position="474"/>
        <end position="498"/>
    </location>
</feature>
<protein>
    <recommendedName>
        <fullName evidence="9 10">M-phase inducer phosphatase</fullName>
        <ecNumber evidence="2 10">3.1.3.48</ecNumber>
    </recommendedName>
</protein>
<evidence type="ECO:0000256" key="6">
    <source>
        <dbReference type="ARBA" id="ARBA00022912"/>
    </source>
</evidence>
<evidence type="ECO:0000256" key="4">
    <source>
        <dbReference type="ARBA" id="ARBA00022776"/>
    </source>
</evidence>
<name>A0A4P6XQI6_9ASCO</name>
<dbReference type="SUPFAM" id="SSF52821">
    <property type="entry name" value="Rhodanese/Cell cycle control phosphatase"/>
    <property type="match status" value="1"/>
</dbReference>
<comment type="similarity">
    <text evidence="1 10">Belongs to the MPI phosphatase family.</text>
</comment>
<evidence type="ECO:0000256" key="5">
    <source>
        <dbReference type="ARBA" id="ARBA00022801"/>
    </source>
</evidence>
<evidence type="ECO:0000313" key="14">
    <source>
        <dbReference type="Proteomes" id="UP000292447"/>
    </source>
</evidence>
<evidence type="ECO:0000256" key="11">
    <source>
        <dbReference type="SAM" id="MobiDB-lite"/>
    </source>
</evidence>
<dbReference type="Proteomes" id="UP000292447">
    <property type="component" value="Chromosome III"/>
</dbReference>
<feature type="region of interest" description="Disordered" evidence="11">
    <location>
        <begin position="59"/>
        <end position="109"/>
    </location>
</feature>
<dbReference type="AlphaFoldDB" id="A0A4P6XQI6"/>
<evidence type="ECO:0000256" key="8">
    <source>
        <dbReference type="ARBA" id="ARBA00051722"/>
    </source>
</evidence>
<keyword evidence="3 10" id="KW-0132">Cell division</keyword>
<reference evidence="14" key="1">
    <citation type="submission" date="2019-03" db="EMBL/GenBank/DDBJ databases">
        <title>Snf2 controls pulcherriminic acid biosynthesis and connects pigmentation and antifungal activity of the yeast Metschnikowia pulcherrima.</title>
        <authorList>
            <person name="Gore-Lloyd D."/>
            <person name="Sumann I."/>
            <person name="Brachmann A.O."/>
            <person name="Schneeberger K."/>
            <person name="Ortiz-Merino R.A."/>
            <person name="Moreno-Beltran M."/>
            <person name="Schlaefli M."/>
            <person name="Kirner P."/>
            <person name="Santos Kron A."/>
            <person name="Wolfe K.H."/>
            <person name="Piel J."/>
            <person name="Ahrens C.H."/>
            <person name="Henk D."/>
            <person name="Freimoser F.M."/>
        </authorList>
    </citation>
    <scope>NUCLEOTIDE SEQUENCE [LARGE SCALE GENOMIC DNA]</scope>
    <source>
        <strain evidence="14">APC 1.2</strain>
    </source>
</reference>
<dbReference type="GO" id="GO:0051301">
    <property type="term" value="P:cell division"/>
    <property type="evidence" value="ECO:0007669"/>
    <property type="project" value="UniProtKB-UniRule"/>
</dbReference>
<feature type="region of interest" description="Disordered" evidence="11">
    <location>
        <begin position="474"/>
        <end position="585"/>
    </location>
</feature>
<dbReference type="Pfam" id="PF00581">
    <property type="entry name" value="Rhodanese"/>
    <property type="match status" value="1"/>
</dbReference>
<organism evidence="13 14">
    <name type="scientific">Metschnikowia aff. pulcherrima</name>
    <dbReference type="NCBI Taxonomy" id="2163413"/>
    <lineage>
        <taxon>Eukaryota</taxon>
        <taxon>Fungi</taxon>
        <taxon>Dikarya</taxon>
        <taxon>Ascomycota</taxon>
        <taxon>Saccharomycotina</taxon>
        <taxon>Pichiomycetes</taxon>
        <taxon>Metschnikowiaceae</taxon>
        <taxon>Metschnikowia</taxon>
    </lineage>
</organism>
<feature type="region of interest" description="Disordered" evidence="11">
    <location>
        <begin position="338"/>
        <end position="365"/>
    </location>
</feature>
<proteinExistence type="inferred from homology"/>
<dbReference type="FunFam" id="3.40.250.10:FF:000021">
    <property type="entry name" value="M-phase inducer phosphatase cdc-25.2"/>
    <property type="match status" value="1"/>
</dbReference>
<comment type="function">
    <text evidence="10">Tyrosine protein phosphatase which functions as a dosage-dependent inducer of mitotic progression.</text>
</comment>
<dbReference type="GO" id="GO:0005737">
    <property type="term" value="C:cytoplasm"/>
    <property type="evidence" value="ECO:0007669"/>
    <property type="project" value="TreeGrafter"/>
</dbReference>
<dbReference type="PANTHER" id="PTHR10828">
    <property type="entry name" value="M-PHASE INDUCER PHOSPHATASE DUAL SPECIFICITY PHOSPHATASE CDC25"/>
    <property type="match status" value="1"/>
</dbReference>
<keyword evidence="4 10" id="KW-0498">Mitosis</keyword>
<dbReference type="PANTHER" id="PTHR10828:SF17">
    <property type="entry name" value="PROTEIN-TYROSINE-PHOSPHATASE"/>
    <property type="match status" value="1"/>
</dbReference>
<keyword evidence="7 10" id="KW-0131">Cell cycle</keyword>
<evidence type="ECO:0000256" key="9">
    <source>
        <dbReference type="ARBA" id="ARBA00067190"/>
    </source>
</evidence>
<keyword evidence="6 10" id="KW-0904">Protein phosphatase</keyword>
<dbReference type="InterPro" id="IPR001307">
    <property type="entry name" value="Thiosulphate_STrfase_CS"/>
</dbReference>
<feature type="compositionally biased region" description="Low complexity" evidence="11">
    <location>
        <begin position="499"/>
        <end position="512"/>
    </location>
</feature>
<dbReference type="EC" id="3.1.3.48" evidence="2 10"/>
<evidence type="ECO:0000259" key="12">
    <source>
        <dbReference type="PROSITE" id="PS50206"/>
    </source>
</evidence>
<feature type="region of interest" description="Disordered" evidence="11">
    <location>
        <begin position="1"/>
        <end position="39"/>
    </location>
</feature>
<dbReference type="InterPro" id="IPR036873">
    <property type="entry name" value="Rhodanese-like_dom_sf"/>
</dbReference>
<dbReference type="EMBL" id="CP034458">
    <property type="protein sequence ID" value="QBM88131.1"/>
    <property type="molecule type" value="Genomic_DNA"/>
</dbReference>
<dbReference type="GO" id="GO:0004725">
    <property type="term" value="F:protein tyrosine phosphatase activity"/>
    <property type="evidence" value="ECO:0007669"/>
    <property type="project" value="UniProtKB-UniRule"/>
</dbReference>
<dbReference type="CDD" id="cd01530">
    <property type="entry name" value="Cdc25"/>
    <property type="match status" value="1"/>
</dbReference>
<evidence type="ECO:0000256" key="3">
    <source>
        <dbReference type="ARBA" id="ARBA00022618"/>
    </source>
</evidence>
<sequence length="585" mass="65907">MRHDDEDFSAMQWLSPSGPSGSITSLRQAHKPRSRNPLESLSSFVNSLEIKTVGSKISHSASSIRRSVSHRFQEPPRFLADETSDDLDDENESTLNDDDWLGSPSLKQKSTPRNMLAMLEEPDISQQFDSNEHLPSSRIRTFTVAQDNLPRIDEIEMRKIIEGEHTGQFDEYVVIDCRFPYEYEGGHIPGAVNLSLQQALEETLLSGLEPSCGVKKLLIFHCEYSLLRGPTLATYLRKVDRQMNASRYPYLHYPDIVVLDRGYKGFYDKYKHLCEPQAYVAMKDTNHKRTCEIEMNKVLQASKLTRAKSFTQFPPRLNLAHSRSASLTALLTSSDLTNPANTAPLPRSRRSLKIKKRERKDSRPQFTQSLLSFSNAYDSPQKESPVYARFDHEDFMPPTALFRNHSKSSSGLFLSINSSLLLICSESLSPTFSSSESLLESASPFNDRPDYFRASSLYDHIDVTTPLSSMTHFSDTQESLSKGSSFQSENLNGDSSGQRLPRLTLTRPNLRPILKPENSSPSFSSPLSMGTVPTVASRQDVPSKTNSSTIDAPVEYFLQTKNSHHPRLSQKGDQSQSSALREPHR</sequence>
<accession>A0A4P6XQI6</accession>
<dbReference type="Gene3D" id="3.40.250.10">
    <property type="entry name" value="Rhodanese-like domain"/>
    <property type="match status" value="1"/>
</dbReference>
<feature type="domain" description="Rhodanese" evidence="12">
    <location>
        <begin position="168"/>
        <end position="275"/>
    </location>
</feature>
<dbReference type="SMART" id="SM00450">
    <property type="entry name" value="RHOD"/>
    <property type="match status" value="1"/>
</dbReference>
<evidence type="ECO:0000256" key="1">
    <source>
        <dbReference type="ARBA" id="ARBA00011065"/>
    </source>
</evidence>
<gene>
    <name evidence="13" type="primary">MPUL0C00940</name>
    <name evidence="13" type="ORF">METSCH_C00940</name>
</gene>
<dbReference type="PRINTS" id="PR00716">
    <property type="entry name" value="MPIPHPHTASE"/>
</dbReference>
<evidence type="ECO:0000313" key="13">
    <source>
        <dbReference type="EMBL" id="QBM88131.1"/>
    </source>
</evidence>
<dbReference type="PROSITE" id="PS50206">
    <property type="entry name" value="RHODANESE_3"/>
    <property type="match status" value="1"/>
</dbReference>
<keyword evidence="14" id="KW-1185">Reference proteome</keyword>
<dbReference type="InterPro" id="IPR000751">
    <property type="entry name" value="MPI_Phosphatase"/>
</dbReference>
<comment type="catalytic activity">
    <reaction evidence="8 10">
        <text>O-phospho-L-tyrosyl-[protein] + H2O = L-tyrosyl-[protein] + phosphate</text>
        <dbReference type="Rhea" id="RHEA:10684"/>
        <dbReference type="Rhea" id="RHEA-COMP:10136"/>
        <dbReference type="Rhea" id="RHEA-COMP:20101"/>
        <dbReference type="ChEBI" id="CHEBI:15377"/>
        <dbReference type="ChEBI" id="CHEBI:43474"/>
        <dbReference type="ChEBI" id="CHEBI:46858"/>
        <dbReference type="ChEBI" id="CHEBI:61978"/>
        <dbReference type="EC" id="3.1.3.48"/>
    </reaction>
</comment>
<feature type="compositionally biased region" description="Polar residues" evidence="11">
    <location>
        <begin position="534"/>
        <end position="550"/>
    </location>
</feature>
<evidence type="ECO:0000256" key="7">
    <source>
        <dbReference type="ARBA" id="ARBA00023306"/>
    </source>
</evidence>
<dbReference type="PROSITE" id="PS00380">
    <property type="entry name" value="RHODANESE_1"/>
    <property type="match status" value="1"/>
</dbReference>
<dbReference type="GO" id="GO:0010971">
    <property type="term" value="P:positive regulation of G2/M transition of mitotic cell cycle"/>
    <property type="evidence" value="ECO:0007669"/>
    <property type="project" value="TreeGrafter"/>
</dbReference>
<feature type="compositionally biased region" description="Polar residues" evidence="11">
    <location>
        <begin position="12"/>
        <end position="27"/>
    </location>
</feature>
<dbReference type="GO" id="GO:0005634">
    <property type="term" value="C:nucleus"/>
    <property type="evidence" value="ECO:0007669"/>
    <property type="project" value="TreeGrafter"/>
</dbReference>
<dbReference type="GO" id="GO:0004792">
    <property type="term" value="F:thiosulfate-cyanide sulfurtransferase activity"/>
    <property type="evidence" value="ECO:0007669"/>
    <property type="project" value="InterPro"/>
</dbReference>
<evidence type="ECO:0000256" key="2">
    <source>
        <dbReference type="ARBA" id="ARBA00013064"/>
    </source>
</evidence>
<keyword evidence="5 10" id="KW-0378">Hydrolase</keyword>
<dbReference type="STRING" id="2163413.A0A4P6XQI6"/>
<dbReference type="GO" id="GO:0000086">
    <property type="term" value="P:G2/M transition of mitotic cell cycle"/>
    <property type="evidence" value="ECO:0007669"/>
    <property type="project" value="TreeGrafter"/>
</dbReference>
<feature type="compositionally biased region" description="Basic residues" evidence="11">
    <location>
        <begin position="347"/>
        <end position="358"/>
    </location>
</feature>
<feature type="compositionally biased region" description="Low complexity" evidence="11">
    <location>
        <begin position="519"/>
        <end position="528"/>
    </location>
</feature>
<dbReference type="InterPro" id="IPR001763">
    <property type="entry name" value="Rhodanese-like_dom"/>
</dbReference>